<keyword evidence="6" id="KW-0547">Nucleotide-binding</keyword>
<evidence type="ECO:0000256" key="9">
    <source>
        <dbReference type="RuleBase" id="RU003953"/>
    </source>
</evidence>
<keyword evidence="4 13" id="KW-0548">Nucleotidyltransferase</keyword>
<dbReference type="GO" id="GO:0004810">
    <property type="term" value="F:CCA tRNA nucleotidyltransferase activity"/>
    <property type="evidence" value="ECO:0007669"/>
    <property type="project" value="UniProtKB-EC"/>
</dbReference>
<dbReference type="PANTHER" id="PTHR46173">
    <property type="entry name" value="CCA TRNA NUCLEOTIDYLTRANSFERASE 1, MITOCHONDRIAL"/>
    <property type="match status" value="1"/>
</dbReference>
<feature type="domain" description="tRNA nucleotidyltransferase/poly(A) polymerase RNA and SrmB- binding" evidence="11">
    <location>
        <begin position="170"/>
        <end position="223"/>
    </location>
</feature>
<protein>
    <submittedName>
        <fullName evidence="13">CCA tRNA nucleotidyltransferase</fullName>
        <ecNumber evidence="13">2.7.7.72</ecNumber>
    </submittedName>
</protein>
<evidence type="ECO:0000256" key="6">
    <source>
        <dbReference type="ARBA" id="ARBA00022741"/>
    </source>
</evidence>
<feature type="domain" description="CCA-adding enzyme C-terminal" evidence="12">
    <location>
        <begin position="249"/>
        <end position="422"/>
    </location>
</feature>
<dbReference type="Pfam" id="PF01743">
    <property type="entry name" value="PolyA_pol"/>
    <property type="match status" value="1"/>
</dbReference>
<evidence type="ECO:0000256" key="2">
    <source>
        <dbReference type="ARBA" id="ARBA00022679"/>
    </source>
</evidence>
<dbReference type="SUPFAM" id="SSF81891">
    <property type="entry name" value="Poly A polymerase C-terminal region-like"/>
    <property type="match status" value="1"/>
</dbReference>
<dbReference type="InterPro" id="IPR043519">
    <property type="entry name" value="NT_sf"/>
</dbReference>
<comment type="similarity">
    <text evidence="9">Belongs to the tRNA nucleotidyltransferase/poly(A) polymerase family.</text>
</comment>
<dbReference type="Gene3D" id="3.30.460.10">
    <property type="entry name" value="Beta Polymerase, domain 2"/>
    <property type="match status" value="1"/>
</dbReference>
<organism evidence="13 14">
    <name type="scientific">Paenibacillus baimaensis</name>
    <dbReference type="NCBI Taxonomy" id="2982185"/>
    <lineage>
        <taxon>Bacteria</taxon>
        <taxon>Bacillati</taxon>
        <taxon>Bacillota</taxon>
        <taxon>Bacilli</taxon>
        <taxon>Bacillales</taxon>
        <taxon>Paenibacillaceae</taxon>
        <taxon>Paenibacillus</taxon>
    </lineage>
</organism>
<evidence type="ECO:0000259" key="12">
    <source>
        <dbReference type="Pfam" id="PF13735"/>
    </source>
</evidence>
<dbReference type="Gene3D" id="1.10.3090.10">
    <property type="entry name" value="cca-adding enzyme, domain 2"/>
    <property type="match status" value="1"/>
</dbReference>
<keyword evidence="14" id="KW-1185">Reference proteome</keyword>
<evidence type="ECO:0000259" key="10">
    <source>
        <dbReference type="Pfam" id="PF01743"/>
    </source>
</evidence>
<dbReference type="PANTHER" id="PTHR46173:SF1">
    <property type="entry name" value="CCA TRNA NUCLEOTIDYLTRANSFERASE 1, MITOCHONDRIAL"/>
    <property type="match status" value="1"/>
</dbReference>
<dbReference type="CDD" id="cd05398">
    <property type="entry name" value="NT_ClassII-CCAase"/>
    <property type="match status" value="1"/>
</dbReference>
<feature type="domain" description="Poly A polymerase head" evidence="10">
    <location>
        <begin position="23"/>
        <end position="143"/>
    </location>
</feature>
<dbReference type="Gene3D" id="1.10.246.80">
    <property type="match status" value="1"/>
</dbReference>
<dbReference type="SUPFAM" id="SSF81301">
    <property type="entry name" value="Nucleotidyltransferase"/>
    <property type="match status" value="1"/>
</dbReference>
<keyword evidence="8 9" id="KW-0694">RNA-binding</keyword>
<evidence type="ECO:0000259" key="11">
    <source>
        <dbReference type="Pfam" id="PF12627"/>
    </source>
</evidence>
<evidence type="ECO:0000313" key="14">
    <source>
        <dbReference type="Proteomes" id="UP001652445"/>
    </source>
</evidence>
<dbReference type="EMBL" id="JAOQIO010000095">
    <property type="protein sequence ID" value="MCU6795790.1"/>
    <property type="molecule type" value="Genomic_DNA"/>
</dbReference>
<evidence type="ECO:0000256" key="5">
    <source>
        <dbReference type="ARBA" id="ARBA00022723"/>
    </source>
</evidence>
<sequence>MKGIMEQGAYTVLTKLQKQGYEAYLVGGCVRDKQLHRPVKDYDIATSAKPEQVLDLFERTIPTGLQHGTVTVVLGAHHYEVTTFRKEAAYEQFRRPAEVQFIDSLHEDLQRRDFTMNAMALDQHGNLIDPFGGLADMEHGLLRCVGDASERFTEDALRMLRCIRFSAEYGLEVEAATWKALCEHSLLLKHIAMERVRMELERMIAGADPVKALGLLVSSGILRETKQALKLAQLNPQHMPAAIHLLLESDARWTYLFLSIGLNAAEIEADMRVLTFSVDQIKRVYKAAAAFYMLREGLLLNQDEYVQEPALEKKLEHLWKLGALTYGKAAWLTIYNILAVEPRWMESHGITVEAGSIVLSRGKEWLDALIVDSLKQLQVGGKELLAHMNNKSPGPWVTEVLNHLLQETALGRLPNETCLLIAEAEQFVKYHNL</sequence>
<keyword evidence="5" id="KW-0479">Metal-binding</keyword>
<dbReference type="Pfam" id="PF13735">
    <property type="entry name" value="tRNA_NucTran2_2"/>
    <property type="match status" value="1"/>
</dbReference>
<dbReference type="NCBIfam" id="NF009814">
    <property type="entry name" value="PRK13299.1"/>
    <property type="match status" value="1"/>
</dbReference>
<evidence type="ECO:0000256" key="3">
    <source>
        <dbReference type="ARBA" id="ARBA00022694"/>
    </source>
</evidence>
<dbReference type="Pfam" id="PF12627">
    <property type="entry name" value="PolyA_pol_RNAbd"/>
    <property type="match status" value="1"/>
</dbReference>
<dbReference type="InterPro" id="IPR050264">
    <property type="entry name" value="Bact_CCA-adding_enz_type3_sf"/>
</dbReference>
<evidence type="ECO:0000256" key="1">
    <source>
        <dbReference type="ARBA" id="ARBA00001946"/>
    </source>
</evidence>
<keyword evidence="2 9" id="KW-0808">Transferase</keyword>
<keyword evidence="7" id="KW-0460">Magnesium</keyword>
<evidence type="ECO:0000313" key="13">
    <source>
        <dbReference type="EMBL" id="MCU6795790.1"/>
    </source>
</evidence>
<comment type="caution">
    <text evidence="13">The sequence shown here is derived from an EMBL/GenBank/DDBJ whole genome shotgun (WGS) entry which is preliminary data.</text>
</comment>
<name>A0ABT2UMB3_9BACL</name>
<dbReference type="InterPro" id="IPR002646">
    <property type="entry name" value="PolA_pol_head_dom"/>
</dbReference>
<dbReference type="InterPro" id="IPR032810">
    <property type="entry name" value="CCA-adding_enz_C"/>
</dbReference>
<evidence type="ECO:0000256" key="8">
    <source>
        <dbReference type="ARBA" id="ARBA00022884"/>
    </source>
</evidence>
<dbReference type="InterPro" id="IPR032828">
    <property type="entry name" value="PolyA_RNA-bd"/>
</dbReference>
<proteinExistence type="inferred from homology"/>
<accession>A0ABT2UMB3</accession>
<gene>
    <name evidence="13" type="ORF">OB236_27100</name>
</gene>
<dbReference type="Proteomes" id="UP001652445">
    <property type="component" value="Unassembled WGS sequence"/>
</dbReference>
<evidence type="ECO:0000256" key="4">
    <source>
        <dbReference type="ARBA" id="ARBA00022695"/>
    </source>
</evidence>
<evidence type="ECO:0000256" key="7">
    <source>
        <dbReference type="ARBA" id="ARBA00022842"/>
    </source>
</evidence>
<reference evidence="13 14" key="1">
    <citation type="submission" date="2022-09" db="EMBL/GenBank/DDBJ databases">
        <authorList>
            <person name="Han X.L."/>
            <person name="Wang Q."/>
            <person name="Lu T."/>
        </authorList>
    </citation>
    <scope>NUCLEOTIDE SEQUENCE [LARGE SCALE GENOMIC DNA]</scope>
    <source>
        <strain evidence="13 14">WQ 127069</strain>
    </source>
</reference>
<dbReference type="EC" id="2.7.7.72" evidence="13"/>
<keyword evidence="3" id="KW-0819">tRNA processing</keyword>
<comment type="cofactor">
    <cofactor evidence="1">
        <name>Mg(2+)</name>
        <dbReference type="ChEBI" id="CHEBI:18420"/>
    </cofactor>
</comment>